<dbReference type="GO" id="GO:0035869">
    <property type="term" value="C:ciliary transition zone"/>
    <property type="evidence" value="ECO:0007669"/>
    <property type="project" value="TreeGrafter"/>
</dbReference>
<dbReference type="GO" id="GO:0090090">
    <property type="term" value="P:negative regulation of canonical Wnt signaling pathway"/>
    <property type="evidence" value="ECO:0007669"/>
    <property type="project" value="InterPro"/>
</dbReference>
<dbReference type="Proteomes" id="UP000261520">
    <property type="component" value="Unplaced"/>
</dbReference>
<dbReference type="STRING" id="409849.ENSPMGP00000005746"/>
<keyword evidence="5" id="KW-1185">Reference proteome</keyword>
<protein>
    <recommendedName>
        <fullName evidence="6">Nephrocystin 4</fullName>
    </recommendedName>
</protein>
<proteinExistence type="predicted"/>
<dbReference type="Pfam" id="PF26015">
    <property type="entry name" value="Ig_NPH4_3rd"/>
    <property type="match status" value="1"/>
</dbReference>
<evidence type="ECO:0000313" key="5">
    <source>
        <dbReference type="Proteomes" id="UP000261520"/>
    </source>
</evidence>
<name>A0A3B3ZMZ2_9GOBI</name>
<dbReference type="InterPro" id="IPR029775">
    <property type="entry name" value="NPHP4"/>
</dbReference>
<sequence>MELMYMQVQKVKCRGRRFGESRGKWDSHRPKLKEYMRSKSRCQSSPLCVPGVEQIKESITHMLSQAITTEYQLFCSLGSVEYLEYMLMNPFTIAHTVTISSDHPELSVITSAAEWRYFKSLHHTPSPVEENMFHLQPGAPGPQVYLRPKESLYIPLKYQSFQCDHGSIPHRTNFPIKYQGNTEDGKPLSILQVNVQPTPHVVDQTFRLYHPEQSFLKKAVRLPPWDQHAGTCSPQSLFPVFLKAHILYCCLFVQVPGEPQDVYLKVPGSPSPLVRMFFVMVYTDKWMAAPSQVWQVYVHFLERVDMSVVSGQKSCQSLVLRGKQTVRKLRCYCSHPQDLQVQTHKLNVLVFLKKENNKNNLLAWCCNATKQGYLFIVVLY</sequence>
<feature type="domain" description="NPHP4 Ig-like" evidence="3">
    <location>
        <begin position="69"/>
        <end position="165"/>
    </location>
</feature>
<dbReference type="Pfam" id="PF26190">
    <property type="entry name" value="Ig_NPHP4_1st"/>
    <property type="match status" value="1"/>
</dbReference>
<feature type="domain" description="NPHP4 Ig-like" evidence="2">
    <location>
        <begin position="206"/>
        <end position="299"/>
    </location>
</feature>
<dbReference type="GO" id="GO:0097546">
    <property type="term" value="C:ciliary base"/>
    <property type="evidence" value="ECO:0007669"/>
    <property type="project" value="TreeGrafter"/>
</dbReference>
<dbReference type="InterPro" id="IPR058688">
    <property type="entry name" value="Ig_NPHP4_2nd"/>
</dbReference>
<dbReference type="PANTHER" id="PTHR31043:SF3">
    <property type="entry name" value="NEPHROCYSTIN-4"/>
    <property type="match status" value="1"/>
</dbReference>
<evidence type="ECO:0000259" key="1">
    <source>
        <dbReference type="Pfam" id="PF26015"/>
    </source>
</evidence>
<evidence type="ECO:0000259" key="3">
    <source>
        <dbReference type="Pfam" id="PF26190"/>
    </source>
</evidence>
<reference evidence="4" key="2">
    <citation type="submission" date="2025-09" db="UniProtKB">
        <authorList>
            <consortium name="Ensembl"/>
        </authorList>
    </citation>
    <scope>IDENTIFICATION</scope>
</reference>
<accession>A0A3B3ZMZ2</accession>
<evidence type="ECO:0008006" key="6">
    <source>
        <dbReference type="Google" id="ProtNLM"/>
    </source>
</evidence>
<feature type="domain" description="NPHP4 Ig-like" evidence="1">
    <location>
        <begin position="311"/>
        <end position="345"/>
    </location>
</feature>
<dbReference type="Ensembl" id="ENSPMGT00000006104.1">
    <property type="protein sequence ID" value="ENSPMGP00000005746.1"/>
    <property type="gene ID" value="ENSPMGG00000004828.1"/>
</dbReference>
<dbReference type="GO" id="GO:0036064">
    <property type="term" value="C:ciliary basal body"/>
    <property type="evidence" value="ECO:0007669"/>
    <property type="project" value="TreeGrafter"/>
</dbReference>
<dbReference type="InterPro" id="IPR058687">
    <property type="entry name" value="Ig_NPHP4_1st"/>
</dbReference>
<evidence type="ECO:0000259" key="2">
    <source>
        <dbReference type="Pfam" id="PF26189"/>
    </source>
</evidence>
<dbReference type="InterPro" id="IPR058686">
    <property type="entry name" value="Ig_NPHP4_3rd"/>
</dbReference>
<dbReference type="PANTHER" id="PTHR31043">
    <property type="entry name" value="NEPHROCYSTIN-4"/>
    <property type="match status" value="1"/>
</dbReference>
<dbReference type="GO" id="GO:0097730">
    <property type="term" value="C:non-motile cilium"/>
    <property type="evidence" value="ECO:0007669"/>
    <property type="project" value="InterPro"/>
</dbReference>
<organism evidence="4 5">
    <name type="scientific">Periophthalmus magnuspinnatus</name>
    <dbReference type="NCBI Taxonomy" id="409849"/>
    <lineage>
        <taxon>Eukaryota</taxon>
        <taxon>Metazoa</taxon>
        <taxon>Chordata</taxon>
        <taxon>Craniata</taxon>
        <taxon>Vertebrata</taxon>
        <taxon>Euteleostomi</taxon>
        <taxon>Actinopterygii</taxon>
        <taxon>Neopterygii</taxon>
        <taxon>Teleostei</taxon>
        <taxon>Neoteleostei</taxon>
        <taxon>Acanthomorphata</taxon>
        <taxon>Gobiaria</taxon>
        <taxon>Gobiiformes</taxon>
        <taxon>Gobioidei</taxon>
        <taxon>Gobiidae</taxon>
        <taxon>Oxudercinae</taxon>
        <taxon>Periophthalmus</taxon>
    </lineage>
</organism>
<dbReference type="Pfam" id="PF26189">
    <property type="entry name" value="Ig_NPHP4_2nd"/>
    <property type="match status" value="1"/>
</dbReference>
<evidence type="ECO:0000313" key="4">
    <source>
        <dbReference type="Ensembl" id="ENSPMGP00000005746.1"/>
    </source>
</evidence>
<dbReference type="GO" id="GO:1904491">
    <property type="term" value="P:protein localization to ciliary transition zone"/>
    <property type="evidence" value="ECO:0007669"/>
    <property type="project" value="TreeGrafter"/>
</dbReference>
<reference evidence="4" key="1">
    <citation type="submission" date="2025-08" db="UniProtKB">
        <authorList>
            <consortium name="Ensembl"/>
        </authorList>
    </citation>
    <scope>IDENTIFICATION</scope>
</reference>
<dbReference type="AlphaFoldDB" id="A0A3B3ZMZ2"/>